<dbReference type="GeneID" id="24904993"/>
<protein>
    <submittedName>
        <fullName evidence="3">MupK</fullName>
        <ecNumber evidence="3">4.2.1.17</ecNumber>
    </submittedName>
</protein>
<dbReference type="GO" id="GO:0006635">
    <property type="term" value="P:fatty acid beta-oxidation"/>
    <property type="evidence" value="ECO:0007669"/>
    <property type="project" value="TreeGrafter"/>
</dbReference>
<dbReference type="GO" id="GO:0004300">
    <property type="term" value="F:enoyl-CoA hydratase activity"/>
    <property type="evidence" value="ECO:0007669"/>
    <property type="project" value="UniProtKB-EC"/>
</dbReference>
<dbReference type="PANTHER" id="PTHR11941:SF133">
    <property type="entry name" value="1,2-EPOXYPHENYLACETYL-COA ISOMERASE"/>
    <property type="match status" value="1"/>
</dbReference>
<proteinExistence type="inferred from homology"/>
<dbReference type="RefSeq" id="WP_013184042.1">
    <property type="nucleotide sequence ID" value="NC_014228.1"/>
</dbReference>
<evidence type="ECO:0000256" key="2">
    <source>
        <dbReference type="RuleBase" id="RU003707"/>
    </source>
</evidence>
<dbReference type="Gene3D" id="6.20.390.20">
    <property type="match status" value="1"/>
</dbReference>
<dbReference type="InterPro" id="IPR018376">
    <property type="entry name" value="Enoyl-CoA_hyd/isom_CS"/>
</dbReference>
<dbReference type="eggNOG" id="COG1024">
    <property type="taxonomic scope" value="Bacteria"/>
</dbReference>
<dbReference type="SUPFAM" id="SSF52096">
    <property type="entry name" value="ClpP/crotonase"/>
    <property type="match status" value="1"/>
</dbReference>
<keyword evidence="4" id="KW-1185">Reference proteome</keyword>
<dbReference type="KEGG" id="xne:XNC1_1765"/>
<dbReference type="InterPro" id="IPR001753">
    <property type="entry name" value="Enoyl-CoA_hydra/iso"/>
</dbReference>
<dbReference type="CDD" id="cd06558">
    <property type="entry name" value="crotonase-like"/>
    <property type="match status" value="1"/>
</dbReference>
<dbReference type="PROSITE" id="PS00166">
    <property type="entry name" value="ENOYL_COA_HYDRATASE"/>
    <property type="match status" value="1"/>
</dbReference>
<accession>D3VCV9</accession>
<reference evidence="3 4" key="1">
    <citation type="journal article" date="2011" name="PLoS ONE">
        <title>The entomopathogenic bacterial endosymbionts xenorhabdus and photorhabdus: convergent lifestyles from divergent genomes.</title>
        <authorList>
            <person name="Chaston J.M."/>
            <person name="Suen G."/>
            <person name="Tucker S.L."/>
            <person name="Andersen A.W."/>
            <person name="Bhasin A."/>
            <person name="Bode E."/>
            <person name="Bode H.B."/>
            <person name="Brachmann A.O."/>
            <person name="Cowles C.E."/>
            <person name="Cowles K.N."/>
            <person name="Darby C."/>
            <person name="de Leon L."/>
            <person name="Drace K."/>
            <person name="Du Z."/>
            <person name="Givaudan A."/>
            <person name="Herbert Tran E.E."/>
            <person name="Jewell K.A."/>
            <person name="Knack J.J."/>
            <person name="Krasomil-Osterfeld K.C."/>
            <person name="Kukor R."/>
            <person name="Lanois A."/>
            <person name="Latreille P."/>
            <person name="Leimgruber N.K."/>
            <person name="Lipke C.M."/>
            <person name="Liu R."/>
            <person name="Lu X."/>
            <person name="Martens E.C."/>
            <person name="Marri P.R."/>
            <person name="Medigue C."/>
            <person name="Menard M.L."/>
            <person name="Miller N.M."/>
            <person name="Morales-Soto N."/>
            <person name="Norton S."/>
            <person name="Ogier J.C."/>
            <person name="Orchard S.S."/>
            <person name="Park D."/>
            <person name="Park Y."/>
            <person name="Qurollo B.A."/>
            <person name="Sugar D.R."/>
            <person name="Richards G.R."/>
            <person name="Rouy Z."/>
            <person name="Slominski B."/>
            <person name="Slominski K."/>
            <person name="Snyder H."/>
            <person name="Tjaden B.C."/>
            <person name="van der Hoeven R."/>
            <person name="Welch R.D."/>
            <person name="Wheeler C."/>
            <person name="Xiang B."/>
            <person name="Barbazuk B."/>
            <person name="Gaudriault S."/>
            <person name="Goodner B."/>
            <person name="Slater S.C."/>
            <person name="Forst S."/>
            <person name="Goldman B.S."/>
            <person name="Goodrich-Blair H."/>
        </authorList>
    </citation>
    <scope>NUCLEOTIDE SEQUENCE [LARGE SCALE GENOMIC DNA]</scope>
    <source>
        <strain evidence="4">ATCC 19061 / DSM 3370 / CCUG 14189 / LMG 1036 / NCIMB 9965 / AN6</strain>
    </source>
</reference>
<keyword evidence="3" id="KW-0456">Lyase</keyword>
<dbReference type="Pfam" id="PF00378">
    <property type="entry name" value="ECH_1"/>
    <property type="match status" value="1"/>
</dbReference>
<dbReference type="Proteomes" id="UP000008075">
    <property type="component" value="Chromosome"/>
</dbReference>
<dbReference type="PANTHER" id="PTHR11941">
    <property type="entry name" value="ENOYL-COA HYDRATASE-RELATED"/>
    <property type="match status" value="1"/>
</dbReference>
<organism evidence="3 4">
    <name type="scientific">Xenorhabdus nematophila (strain ATCC 19061 / DSM 3370 / CCUG 14189 / LMG 1036 / NCIMB 9965 / AN6)</name>
    <dbReference type="NCBI Taxonomy" id="406817"/>
    <lineage>
        <taxon>Bacteria</taxon>
        <taxon>Pseudomonadati</taxon>
        <taxon>Pseudomonadota</taxon>
        <taxon>Gammaproteobacteria</taxon>
        <taxon>Enterobacterales</taxon>
        <taxon>Morganellaceae</taxon>
        <taxon>Xenorhabdus</taxon>
    </lineage>
</organism>
<evidence type="ECO:0000313" key="3">
    <source>
        <dbReference type="EMBL" id="CBJ89825.1"/>
    </source>
</evidence>
<comment type="similarity">
    <text evidence="1 2">Belongs to the enoyl-CoA hydratase/isomerase family.</text>
</comment>
<dbReference type="HOGENOM" id="CLU_009834_7_2_6"/>
<gene>
    <name evidence="3" type="ordered locus">XNC1_1765</name>
</gene>
<dbReference type="STRING" id="406817.XNC1_1765"/>
<dbReference type="Gene3D" id="3.90.226.10">
    <property type="entry name" value="2-enoyl-CoA Hydratase, Chain A, domain 1"/>
    <property type="match status" value="1"/>
</dbReference>
<dbReference type="EC" id="4.2.1.17" evidence="3"/>
<name>D3VCV9_XENNA</name>
<dbReference type="EMBL" id="FN667742">
    <property type="protein sequence ID" value="CBJ89825.1"/>
    <property type="molecule type" value="Genomic_DNA"/>
</dbReference>
<dbReference type="NCBIfam" id="NF005496">
    <property type="entry name" value="PRK07110.1"/>
    <property type="match status" value="1"/>
</dbReference>
<dbReference type="AlphaFoldDB" id="D3VCV9"/>
<dbReference type="InterPro" id="IPR029045">
    <property type="entry name" value="ClpP/crotonase-like_dom_sf"/>
</dbReference>
<evidence type="ECO:0000313" key="4">
    <source>
        <dbReference type="Proteomes" id="UP000008075"/>
    </source>
</evidence>
<evidence type="ECO:0000256" key="1">
    <source>
        <dbReference type="ARBA" id="ARBA00005254"/>
    </source>
</evidence>
<sequence>MAELTRVSFHTTHAGRIGHVHLRDEVGKNQFTPEFCQQLRDVFTRIESEQELRAVVVQGLTHLFSAGGTQEELLRFTTGQRLFTENDFFLSFHRCSVPVIAAMQGHAIGGGLILGLYADIPILSERSVYTANFMRYGFTPGMGATALLLTRFGEALGREMLFTAAKMRGRELKERGCPLSVVAHDEVLSLALGKAESLIEMPVRSLKLLKSHFTQRYQEDIDKAIQSEAKMHQESFVLPEVRRLIESSYT</sequence>